<evidence type="ECO:0000256" key="5">
    <source>
        <dbReference type="ARBA" id="ARBA00022617"/>
    </source>
</evidence>
<evidence type="ECO:0000256" key="16">
    <source>
        <dbReference type="PIRSR" id="PIRSR038885-1"/>
    </source>
</evidence>
<evidence type="ECO:0000256" key="14">
    <source>
        <dbReference type="ARBA" id="ARBA00023128"/>
    </source>
</evidence>
<feature type="transmembrane region" description="Helical" evidence="18">
    <location>
        <begin position="319"/>
        <end position="338"/>
    </location>
</feature>
<accession>A0A3G9DDM2</accession>
<evidence type="ECO:0000256" key="7">
    <source>
        <dbReference type="ARBA" id="ARBA00022692"/>
    </source>
</evidence>
<keyword evidence="7 18" id="KW-0812">Transmembrane</keyword>
<feature type="binding site" description="axial binding residue" evidence="17">
    <location>
        <position position="82"/>
    </location>
    <ligand>
        <name>heme b</name>
        <dbReference type="ChEBI" id="CHEBI:60344"/>
        <label>b562</label>
    </ligand>
    <ligandPart>
        <name>Fe</name>
        <dbReference type="ChEBI" id="CHEBI:18248"/>
    </ligandPart>
</feature>
<dbReference type="InterPro" id="IPR048260">
    <property type="entry name" value="Cytochrome_b_C_euk/bac"/>
</dbReference>
<dbReference type="Gene3D" id="1.20.810.10">
    <property type="entry name" value="Cytochrome Bc1 Complex, Chain C"/>
    <property type="match status" value="1"/>
</dbReference>
<dbReference type="PROSITE" id="PS51002">
    <property type="entry name" value="CYTB_NTER"/>
    <property type="match status" value="1"/>
</dbReference>
<dbReference type="InterPro" id="IPR030689">
    <property type="entry name" value="Cytochrome_b"/>
</dbReference>
<feature type="domain" description="Cytochrome b/b6 N-terminal region profile" evidence="19">
    <location>
        <begin position="1"/>
        <end position="208"/>
    </location>
</feature>
<name>A0A3G9DDM2_9BIVA</name>
<feature type="binding site" description="axial binding residue" evidence="17">
    <location>
        <position position="96"/>
    </location>
    <ligand>
        <name>heme b</name>
        <dbReference type="ChEBI" id="CHEBI:60344"/>
        <label>b566</label>
    </ligand>
    <ligandPart>
        <name>Fe</name>
        <dbReference type="ChEBI" id="CHEBI:18248"/>
    </ligandPart>
</feature>
<geneLocation type="mitochondrion" evidence="21"/>
<evidence type="ECO:0000259" key="19">
    <source>
        <dbReference type="PROSITE" id="PS51002"/>
    </source>
</evidence>
<keyword evidence="12 17" id="KW-0408">Iron</keyword>
<keyword evidence="10 18" id="KW-0249">Electron transport</keyword>
<evidence type="ECO:0000259" key="20">
    <source>
        <dbReference type="PROSITE" id="PS51003"/>
    </source>
</evidence>
<evidence type="ECO:0000256" key="17">
    <source>
        <dbReference type="PIRSR" id="PIRSR038885-2"/>
    </source>
</evidence>
<reference evidence="21" key="1">
    <citation type="journal article" date="2017" name="Genome Biol Evol evx166">
        <title>Ancient occasional host switching of maternally transmitted bacterial symbionts of chemosynthetic vesicomyid clams.</title>
        <authorList>
            <person name="Ozawa G."/>
            <person name="Shimamura S."/>
            <person name="Takaki Y."/>
            <person name="Takishita K."/>
            <person name="Ikuta T."/>
            <person name="Barry J.P."/>
            <person name="Maruyama T."/>
            <person name="Fujikura K."/>
            <person name="Yoshida T."/>
        </authorList>
    </citation>
    <scope>NUCLEOTIDE SEQUENCE</scope>
</reference>
<dbReference type="InterPro" id="IPR048259">
    <property type="entry name" value="Cytochrome_b_N_euk/bac"/>
</dbReference>
<feature type="domain" description="Cytochrome b/b6 C-terminal region profile" evidence="20">
    <location>
        <begin position="209"/>
        <end position="380"/>
    </location>
</feature>
<feature type="transmembrane region" description="Helical" evidence="18">
    <location>
        <begin position="139"/>
        <end position="165"/>
    </location>
</feature>
<evidence type="ECO:0000256" key="11">
    <source>
        <dbReference type="ARBA" id="ARBA00022989"/>
    </source>
</evidence>
<feature type="transmembrane region" description="Helical" evidence="18">
    <location>
        <begin position="350"/>
        <end position="370"/>
    </location>
</feature>
<feature type="transmembrane region" description="Helical" evidence="18">
    <location>
        <begin position="112"/>
        <end position="132"/>
    </location>
</feature>
<feature type="transmembrane region" description="Helical" evidence="18">
    <location>
        <begin position="76"/>
        <end position="97"/>
    </location>
</feature>
<dbReference type="CDD" id="cd00284">
    <property type="entry name" value="Cytochrome_b_N"/>
    <property type="match status" value="1"/>
</dbReference>
<dbReference type="GO" id="GO:0005743">
    <property type="term" value="C:mitochondrial inner membrane"/>
    <property type="evidence" value="ECO:0007669"/>
    <property type="project" value="UniProtKB-SubCell"/>
</dbReference>
<dbReference type="InterPro" id="IPR027387">
    <property type="entry name" value="Cytb/b6-like_sf"/>
</dbReference>
<dbReference type="InterPro" id="IPR005798">
    <property type="entry name" value="Cyt_b/b6_C"/>
</dbReference>
<evidence type="ECO:0000256" key="6">
    <source>
        <dbReference type="ARBA" id="ARBA00022660"/>
    </source>
</evidence>
<dbReference type="PANTHER" id="PTHR19271">
    <property type="entry name" value="CYTOCHROME B"/>
    <property type="match status" value="1"/>
</dbReference>
<proteinExistence type="inferred from homology"/>
<evidence type="ECO:0000256" key="8">
    <source>
        <dbReference type="ARBA" id="ARBA00022723"/>
    </source>
</evidence>
<dbReference type="Pfam" id="PF00032">
    <property type="entry name" value="Cytochrom_B_C"/>
    <property type="match status" value="1"/>
</dbReference>
<feature type="transmembrane region" description="Helical" evidence="18">
    <location>
        <begin position="287"/>
        <end position="307"/>
    </location>
</feature>
<keyword evidence="11 18" id="KW-1133">Transmembrane helix</keyword>
<evidence type="ECO:0000256" key="15">
    <source>
        <dbReference type="ARBA" id="ARBA00023136"/>
    </source>
</evidence>
<feature type="transmembrane region" description="Helical" evidence="18">
    <location>
        <begin position="228"/>
        <end position="246"/>
    </location>
</feature>
<gene>
    <name evidence="21" type="primary">CYTB</name>
</gene>
<dbReference type="PANTHER" id="PTHR19271:SF16">
    <property type="entry name" value="CYTOCHROME B"/>
    <property type="match status" value="1"/>
</dbReference>
<dbReference type="InterPro" id="IPR016174">
    <property type="entry name" value="Di-haem_cyt_TM"/>
</dbReference>
<dbReference type="InterPro" id="IPR005797">
    <property type="entry name" value="Cyt_b/b6_N"/>
</dbReference>
<dbReference type="CDD" id="cd00290">
    <property type="entry name" value="cytochrome_b_C"/>
    <property type="match status" value="1"/>
</dbReference>
<feature type="transmembrane region" description="Helical" evidence="18">
    <location>
        <begin position="177"/>
        <end position="196"/>
    </location>
</feature>
<keyword evidence="5 17" id="KW-0349">Heme</keyword>
<dbReference type="AlphaFoldDB" id="A0A3G9DDM2"/>
<keyword evidence="13" id="KW-0830">Ubiquinone</keyword>
<comment type="subcellular location">
    <subcellularLocation>
        <location evidence="2">Mitochondrion inner membrane</location>
        <topology evidence="2">Multi-pass membrane protein</topology>
    </subcellularLocation>
</comment>
<dbReference type="EMBL" id="AP014559">
    <property type="protein sequence ID" value="BBA25658.1"/>
    <property type="molecule type" value="Genomic_DNA"/>
</dbReference>
<evidence type="ECO:0000313" key="21">
    <source>
        <dbReference type="EMBL" id="BBA25658.1"/>
    </source>
</evidence>
<keyword evidence="4 18" id="KW-0813">Transport</keyword>
<protein>
    <recommendedName>
        <fullName evidence="3 18">Cytochrome b</fullName>
    </recommendedName>
</protein>
<comment type="cofactor">
    <cofactor evidence="18">
        <name>heme b</name>
        <dbReference type="ChEBI" id="CHEBI:60344"/>
    </cofactor>
    <text evidence="18">Binds 2 heme groups non-covalently.</text>
</comment>
<evidence type="ECO:0000256" key="3">
    <source>
        <dbReference type="ARBA" id="ARBA00013531"/>
    </source>
</evidence>
<dbReference type="GO" id="GO:0046872">
    <property type="term" value="F:metal ion binding"/>
    <property type="evidence" value="ECO:0007669"/>
    <property type="project" value="UniProtKB-UniRule"/>
</dbReference>
<keyword evidence="9" id="KW-0999">Mitochondrion inner membrane</keyword>
<evidence type="ECO:0000256" key="18">
    <source>
        <dbReference type="RuleBase" id="RU362117"/>
    </source>
</evidence>
<feature type="binding site" evidence="16">
    <location>
        <position position="200"/>
    </location>
    <ligand>
        <name>a ubiquinone</name>
        <dbReference type="ChEBI" id="CHEBI:16389"/>
    </ligand>
</feature>
<comment type="cofactor">
    <cofactor evidence="17">
        <name>heme</name>
        <dbReference type="ChEBI" id="CHEBI:30413"/>
    </cofactor>
    <text evidence="17">Binds 2 heme groups non-covalently.</text>
</comment>
<evidence type="ECO:0000256" key="12">
    <source>
        <dbReference type="ARBA" id="ARBA00023004"/>
    </source>
</evidence>
<keyword evidence="8 17" id="KW-0479">Metal-binding</keyword>
<dbReference type="SUPFAM" id="SSF81648">
    <property type="entry name" value="a domain/subunit of cytochrome bc1 complex (Ubiquinol-cytochrome c reductase)"/>
    <property type="match status" value="1"/>
</dbReference>
<evidence type="ECO:0000256" key="1">
    <source>
        <dbReference type="ARBA" id="ARBA00002566"/>
    </source>
</evidence>
<evidence type="ECO:0000256" key="10">
    <source>
        <dbReference type="ARBA" id="ARBA00022982"/>
    </source>
</evidence>
<sequence>MGNHEGKGIIYMMKSALYDLPVPLNLSNFWNFGSLLGVCLTSQLITGLLMAAHYTADTELAFSSVAHIMRDVNGGWFIRSMHATGASFFFVCIYMHIGRGIYYQSYYMKNTWWSGCSILMLLMAVSFTGYVLPWGQMSFWAATVITSMFSAIPYLGVLLVEWLWGGFCVGDGTLKRFYVFHFVGPFIMVVLVIFHIMNLHETGSSNCLGVSSDADITCFHSLYTFKDLVWIVIMLYCLVMACLWSPDLFINPYNYIPASSVKTPQHIEPEWYFLFAYCILRSVPNKMGGVLALVGSVFVLYLMPLFPRKNVLKGFAHNFIARMFFWDFVAGFIVLSVLGGCSIDMPLSTLGPLATLSYFGFFAILPFLFIDWGFSKKSKGL</sequence>
<comment type="similarity">
    <text evidence="18">Belongs to the cytochrome b family.</text>
</comment>
<dbReference type="PROSITE" id="PS51003">
    <property type="entry name" value="CYTB_CTER"/>
    <property type="match status" value="1"/>
</dbReference>
<dbReference type="InterPro" id="IPR036150">
    <property type="entry name" value="Cyt_b/b6_C_sf"/>
</dbReference>
<feature type="binding site" description="axial binding residue" evidence="17">
    <location>
        <position position="181"/>
    </location>
    <ligand>
        <name>heme b</name>
        <dbReference type="ChEBI" id="CHEBI:60344"/>
        <label>b562</label>
    </ligand>
    <ligandPart>
        <name>Fe</name>
        <dbReference type="ChEBI" id="CHEBI:18248"/>
    </ligandPart>
</feature>
<dbReference type="SUPFAM" id="SSF81342">
    <property type="entry name" value="Transmembrane di-heme cytochromes"/>
    <property type="match status" value="1"/>
</dbReference>
<organism evidence="21">
    <name type="scientific">Pliocardia stearnsii</name>
    <dbReference type="NCBI Taxonomy" id="1298639"/>
    <lineage>
        <taxon>Eukaryota</taxon>
        <taxon>Metazoa</taxon>
        <taxon>Spiralia</taxon>
        <taxon>Lophotrochozoa</taxon>
        <taxon>Mollusca</taxon>
        <taxon>Bivalvia</taxon>
        <taxon>Autobranchia</taxon>
        <taxon>Heteroconchia</taxon>
        <taxon>Euheterodonta</taxon>
        <taxon>Imparidentia</taxon>
        <taxon>Neoheterodontei</taxon>
        <taxon>Venerida</taxon>
        <taxon>Glossoidea</taxon>
        <taxon>Vesicomyidae</taxon>
        <taxon>Pliocardia</taxon>
    </lineage>
</organism>
<dbReference type="GO" id="GO:0045275">
    <property type="term" value="C:respiratory chain complex III"/>
    <property type="evidence" value="ECO:0007669"/>
    <property type="project" value="InterPro"/>
</dbReference>
<evidence type="ECO:0000256" key="13">
    <source>
        <dbReference type="ARBA" id="ARBA00023075"/>
    </source>
</evidence>
<evidence type="ECO:0000256" key="4">
    <source>
        <dbReference type="ARBA" id="ARBA00022448"/>
    </source>
</evidence>
<feature type="transmembrane region" description="Helical" evidence="18">
    <location>
        <begin position="29"/>
        <end position="55"/>
    </location>
</feature>
<feature type="binding site" description="axial binding residue" evidence="17">
    <location>
        <position position="195"/>
    </location>
    <ligand>
        <name>heme b</name>
        <dbReference type="ChEBI" id="CHEBI:60344"/>
        <label>b566</label>
    </ligand>
    <ligandPart>
        <name>Fe</name>
        <dbReference type="ChEBI" id="CHEBI:18248"/>
    </ligandPart>
</feature>
<keyword evidence="14 18" id="KW-0496">Mitochondrion</keyword>
<keyword evidence="15 18" id="KW-0472">Membrane</keyword>
<dbReference type="GO" id="GO:0008121">
    <property type="term" value="F:quinol-cytochrome-c reductase activity"/>
    <property type="evidence" value="ECO:0007669"/>
    <property type="project" value="InterPro"/>
</dbReference>
<dbReference type="GO" id="GO:0006122">
    <property type="term" value="P:mitochondrial electron transport, ubiquinol to cytochrome c"/>
    <property type="evidence" value="ECO:0007669"/>
    <property type="project" value="TreeGrafter"/>
</dbReference>
<comment type="function">
    <text evidence="1 18">Component of the ubiquinol-cytochrome c reductase complex (complex III or cytochrome b-c1 complex) that is part of the mitochondrial respiratory chain. The b-c1 complex mediates electron transfer from ubiquinol to cytochrome c. Contributes to the generation of a proton gradient across the mitochondrial membrane that is then used for ATP synthesis.</text>
</comment>
<evidence type="ECO:0000256" key="2">
    <source>
        <dbReference type="ARBA" id="ARBA00004448"/>
    </source>
</evidence>
<dbReference type="Pfam" id="PF00033">
    <property type="entry name" value="Cytochrome_B"/>
    <property type="match status" value="1"/>
</dbReference>
<evidence type="ECO:0000256" key="9">
    <source>
        <dbReference type="ARBA" id="ARBA00022792"/>
    </source>
</evidence>
<dbReference type="GO" id="GO:0016491">
    <property type="term" value="F:oxidoreductase activity"/>
    <property type="evidence" value="ECO:0007669"/>
    <property type="project" value="UniProtKB-UniRule"/>
</dbReference>
<keyword evidence="6 18" id="KW-0679">Respiratory chain</keyword>
<dbReference type="PIRSF" id="PIRSF038885">
    <property type="entry name" value="COB"/>
    <property type="match status" value="1"/>
</dbReference>